<dbReference type="SUPFAM" id="SSF51735">
    <property type="entry name" value="NAD(P)-binding Rossmann-fold domains"/>
    <property type="match status" value="1"/>
</dbReference>
<proteinExistence type="predicted"/>
<comment type="caution">
    <text evidence="4">The sequence shown here is derived from an EMBL/GenBank/DDBJ whole genome shotgun (WGS) entry which is preliminary data.</text>
</comment>
<dbReference type="Gene3D" id="3.40.50.12780">
    <property type="entry name" value="N-terminal domain of ligase-like"/>
    <property type="match status" value="1"/>
</dbReference>
<dbReference type="InterPro" id="IPR009081">
    <property type="entry name" value="PP-bd_ACP"/>
</dbReference>
<dbReference type="EMBL" id="LJZO01000019">
    <property type="protein sequence ID" value="ROV96716.1"/>
    <property type="molecule type" value="Genomic_DNA"/>
</dbReference>
<dbReference type="Pfam" id="PF00550">
    <property type="entry name" value="PP-binding"/>
    <property type="match status" value="1"/>
</dbReference>
<evidence type="ECO:0000313" key="4">
    <source>
        <dbReference type="EMBL" id="ROV96716.1"/>
    </source>
</evidence>
<dbReference type="PANTHER" id="PTHR43439">
    <property type="entry name" value="PHENYLACETATE-COENZYME A LIGASE"/>
    <property type="match status" value="1"/>
</dbReference>
<reference evidence="4 5" key="1">
    <citation type="submission" date="2015-09" db="EMBL/GenBank/DDBJ databases">
        <title>Host preference determinants of Valsa canker pathogens revealed by comparative genomics.</title>
        <authorList>
            <person name="Yin Z."/>
            <person name="Huang L."/>
        </authorList>
    </citation>
    <scope>NUCLEOTIDE SEQUENCE [LARGE SCALE GENOMIC DNA]</scope>
    <source>
        <strain evidence="4 5">YSFL</strain>
    </source>
</reference>
<dbReference type="InterPro" id="IPR020845">
    <property type="entry name" value="AMP-binding_CS"/>
</dbReference>
<dbReference type="SUPFAM" id="SSF47336">
    <property type="entry name" value="ACP-like"/>
    <property type="match status" value="1"/>
</dbReference>
<protein>
    <recommendedName>
        <fullName evidence="3">Carrier domain-containing protein</fullName>
    </recommendedName>
</protein>
<dbReference type="PANTHER" id="PTHR43439:SF2">
    <property type="entry name" value="ENZYME, PUTATIVE (JCVI)-RELATED"/>
    <property type="match status" value="1"/>
</dbReference>
<dbReference type="Gene3D" id="1.10.1200.10">
    <property type="entry name" value="ACP-like"/>
    <property type="match status" value="1"/>
</dbReference>
<dbReference type="STRING" id="252740.A0A423W0H3"/>
<dbReference type="Proteomes" id="UP000284375">
    <property type="component" value="Unassembled WGS sequence"/>
</dbReference>
<dbReference type="Pfam" id="PF00501">
    <property type="entry name" value="AMP-binding"/>
    <property type="match status" value="1"/>
</dbReference>
<feature type="domain" description="Carrier" evidence="3">
    <location>
        <begin position="565"/>
        <end position="644"/>
    </location>
</feature>
<keyword evidence="2" id="KW-0597">Phosphoprotein</keyword>
<dbReference type="PROSITE" id="PS00455">
    <property type="entry name" value="AMP_BINDING"/>
    <property type="match status" value="1"/>
</dbReference>
<accession>A0A423W0H3</accession>
<dbReference type="InterPro" id="IPR042099">
    <property type="entry name" value="ANL_N_sf"/>
</dbReference>
<dbReference type="PROSITE" id="PS50075">
    <property type="entry name" value="CARRIER"/>
    <property type="match status" value="1"/>
</dbReference>
<gene>
    <name evidence="4" type="ORF">VSDG_05641</name>
</gene>
<keyword evidence="1" id="KW-0596">Phosphopantetheine</keyword>
<dbReference type="SUPFAM" id="SSF56801">
    <property type="entry name" value="Acetyl-CoA synthetase-like"/>
    <property type="match status" value="1"/>
</dbReference>
<dbReference type="InterPro" id="IPR051414">
    <property type="entry name" value="Adenylate-forming_Reductase"/>
</dbReference>
<keyword evidence="5" id="KW-1185">Reference proteome</keyword>
<evidence type="ECO:0000256" key="2">
    <source>
        <dbReference type="ARBA" id="ARBA00022553"/>
    </source>
</evidence>
<dbReference type="Pfam" id="PF23562">
    <property type="entry name" value="AMP-binding_C_3"/>
    <property type="match status" value="1"/>
</dbReference>
<name>A0A423W0H3_CYTCH</name>
<dbReference type="Pfam" id="PF07993">
    <property type="entry name" value="NAD_binding_4"/>
    <property type="match status" value="1"/>
</dbReference>
<dbReference type="InterPro" id="IPR013120">
    <property type="entry name" value="FAR_NAD-bd"/>
</dbReference>
<evidence type="ECO:0000259" key="3">
    <source>
        <dbReference type="PROSITE" id="PS50075"/>
    </source>
</evidence>
<dbReference type="InterPro" id="IPR036291">
    <property type="entry name" value="NAD(P)-bd_dom_sf"/>
</dbReference>
<evidence type="ECO:0000256" key="1">
    <source>
        <dbReference type="ARBA" id="ARBA00022450"/>
    </source>
</evidence>
<dbReference type="InterPro" id="IPR036736">
    <property type="entry name" value="ACP-like_sf"/>
</dbReference>
<dbReference type="OrthoDB" id="429813at2759"/>
<dbReference type="InterPro" id="IPR000873">
    <property type="entry name" value="AMP-dep_synth/lig_dom"/>
</dbReference>
<dbReference type="Gene3D" id="3.40.50.720">
    <property type="entry name" value="NAD(P)-binding Rossmann-like Domain"/>
    <property type="match status" value="1"/>
</dbReference>
<sequence>MATDLRDQNTELCPQLVDHLARERPNTAYGLWPVASDSYGSGFRTITYGQLSNIVNGLAWWIVKQLGNGQDIQHEVLTYIGPNDVRLTAMILASVKAGYALFLTSPRNSPAAQRSLFEALKCRTLLTSDSKLPSVLPILDLVKPRCLTIPSLDELLEESFPLFAYNKAFEAGRWDPFFILHTSGSTGIPKPLVWTQEAALRLYAGSIQEVPTQKDVTSIEHLISGKRVVVTVPCFHGAGILQYLGWAIRAGCIPIAPAAVGIVTAHGLVETLKHTPADIALLVPSVVADLAQNPDQLAYCANHLSLILYVGGDLPQAIGDVVAAQIPLRCWWGASEVGIPHQLIPHGLGPNDWRYIRFHSSVGAVFDPVSDGVYELVIRQVKTLPQTAFSIRGQENLAEYRTKDLFQPHPTIADAWCWRARADDIIVFLNGEKTNPVSMEQHVVARNPELGGALVIGTQRYQAALLIDPVALHKHGPLTTSEQAALIERVWPSVQEANAVSPAHARVEKSLILVVGRPLVRAGKGTIQRAASIQQNIAEIESLYENADLAMDDEHCPDETSLNLTDTEGVTRFIRESVCAVTDWPYSHQAYGTGTFFEHGMDSLMALRLIRLLRRGLHRPDLGLSTIYSNPTVDQLSTSLLAQKDERMGDDSSLIKPWLSTYRALIEQIPEPKNVHAVSKTRGVPVTAVLTGSTGTVGTFLLRALLDRPGIGRVYCLNRSDDGGYAAQKLRMTERGLKVADLDERVTFLCTKLSQPFLGLGEKVYRELCDHVGIIIHNAWPVNFNLRLSAFQPQLAGLVNLFRLSTAASSGHPASLIFISSVSAVGTGGPSVENGPIPEQVPALSDAPNTNAYARSKFLSELLCDSAAQRLGIPVTIARVGQVAGAVRLPGGQWNQKEWFPSLVIGSLTMGCLPDNLGPQFSEIDWLPADLLADVLVDLVQDQLKSESEKPGNAHVYNLRNPYTTTWKSLLPSIIDNARTLLGPDRVPVVVPPSTWLEKLDSASKEAEDGAVGTNPAIKLDEFYRNYLWGQGEQGAGQKTPPMSVEKTYAHSTAFRELQAVTPQWVQNNDVVFTNSIWSLIGFLSLIRTDKCRRKRGLTLEVSAGSPSDGKHDFRMWPSLQDDYPHREDVDTQRKYLRAKAKAISPEMMSDAPHAIKNGRIDRWRARGCSDVNSSWEQSRYGRPARRLIRALVFNFRELSPEKPVKGLKFPEVEAVSTFIIRRQFYRDIATPSLIKLLSESFRSIEGFNRENWRIVKKTSRRTDDTNWGANYKVKIGARAIDSWEAVVRSRTSTHSSPWPFVSVEEPLPQGEYRNYGAVLNSLRLRDLILDPRSLIQAQFDANTMNEWSVEVYKPA</sequence>
<evidence type="ECO:0000313" key="5">
    <source>
        <dbReference type="Proteomes" id="UP000284375"/>
    </source>
</evidence>
<organism evidence="4 5">
    <name type="scientific">Cytospora chrysosperma</name>
    <name type="common">Cytospora canker fungus</name>
    <name type="synonym">Sphaeria chrysosperma</name>
    <dbReference type="NCBI Taxonomy" id="252740"/>
    <lineage>
        <taxon>Eukaryota</taxon>
        <taxon>Fungi</taxon>
        <taxon>Dikarya</taxon>
        <taxon>Ascomycota</taxon>
        <taxon>Pezizomycotina</taxon>
        <taxon>Sordariomycetes</taxon>
        <taxon>Sordariomycetidae</taxon>
        <taxon>Diaporthales</taxon>
        <taxon>Cytosporaceae</taxon>
        <taxon>Cytospora</taxon>
    </lineage>
</organism>